<dbReference type="InterPro" id="IPR017853">
    <property type="entry name" value="GH"/>
</dbReference>
<name>E1ZHK5_CHLVA</name>
<feature type="signal peptide" evidence="8">
    <location>
        <begin position="1"/>
        <end position="18"/>
    </location>
</feature>
<dbReference type="OrthoDB" id="5795902at2759"/>
<dbReference type="Pfam" id="PF17801">
    <property type="entry name" value="Melibiase_C"/>
    <property type="match status" value="1"/>
</dbReference>
<dbReference type="PRINTS" id="PR00740">
    <property type="entry name" value="GLHYDRLASE27"/>
</dbReference>
<evidence type="ECO:0000256" key="3">
    <source>
        <dbReference type="ARBA" id="ARBA00012755"/>
    </source>
</evidence>
<dbReference type="Proteomes" id="UP000008141">
    <property type="component" value="Unassembled WGS sequence"/>
</dbReference>
<dbReference type="EC" id="3.2.1.22" evidence="3 7"/>
<dbReference type="KEGG" id="cvr:CHLNCDRAFT_35902"/>
<accession>E1ZHK5</accession>
<comment type="similarity">
    <text evidence="2 7">Belongs to the glycosyl hydrolase 27 family.</text>
</comment>
<dbReference type="Gene3D" id="2.60.40.1180">
    <property type="entry name" value="Golgi alpha-mannosidase II"/>
    <property type="match status" value="1"/>
</dbReference>
<keyword evidence="11" id="KW-1185">Reference proteome</keyword>
<keyword evidence="5 7" id="KW-0378">Hydrolase</keyword>
<dbReference type="PANTHER" id="PTHR11452:SF75">
    <property type="entry name" value="ALPHA-GALACTOSIDASE MEL1"/>
    <property type="match status" value="1"/>
</dbReference>
<feature type="chain" id="PRO_5003156435" description="Alpha-galactosidase" evidence="8">
    <location>
        <begin position="19"/>
        <end position="366"/>
    </location>
</feature>
<evidence type="ECO:0000256" key="4">
    <source>
        <dbReference type="ARBA" id="ARBA00022729"/>
    </source>
</evidence>
<dbReference type="SUPFAM" id="SSF51011">
    <property type="entry name" value="Glycosyl hydrolase domain"/>
    <property type="match status" value="1"/>
</dbReference>
<sequence>MRVVLLCLLGCALGPALALDNGLNAKPALGFNTWNAFYREIHEDLVKEHADLMVSLGLRDAGQYLVLDDCWSERSREEGERLQASKEKFPSGMKAMGDYIHAKGLKYGIYSDAGTLTCAKYPGSLDHEELDAQTFAGWGVDYLKYDNCHVRRDRWVIDRYAAMRDALNATGRPIVYSLCEWGVMEPHLWAPQVGNSWRTTEDIRPWWDSIVKTLDYNVGLSRFAGPHLGWNDLDMGNDTGLSHAEQRTHFALWALLKSPLMIGHDLRDFSKTSLGILLAKEVIAINQDDLGVAGDLVWRQGTKRVYAGPLAGGGRAVVLANFQTTYSQYPATNITVFWTQVGLQPGQRVAVRDLYAGGCTTWWCCA</sequence>
<dbReference type="InterPro" id="IPR013780">
    <property type="entry name" value="Glyco_hydro_b"/>
</dbReference>
<dbReference type="InterPro" id="IPR041233">
    <property type="entry name" value="Melibiase_C"/>
</dbReference>
<feature type="domain" description="Alpha galactosidase C-terminal" evidence="9">
    <location>
        <begin position="301"/>
        <end position="357"/>
    </location>
</feature>
<dbReference type="Gene3D" id="3.20.20.70">
    <property type="entry name" value="Aldolase class I"/>
    <property type="match status" value="1"/>
</dbReference>
<dbReference type="STRING" id="554065.E1ZHK5"/>
<reference evidence="10 11" key="1">
    <citation type="journal article" date="2010" name="Plant Cell">
        <title>The Chlorella variabilis NC64A genome reveals adaptation to photosymbiosis, coevolution with viruses, and cryptic sex.</title>
        <authorList>
            <person name="Blanc G."/>
            <person name="Duncan G."/>
            <person name="Agarkova I."/>
            <person name="Borodovsky M."/>
            <person name="Gurnon J."/>
            <person name="Kuo A."/>
            <person name="Lindquist E."/>
            <person name="Lucas S."/>
            <person name="Pangilinan J."/>
            <person name="Polle J."/>
            <person name="Salamov A."/>
            <person name="Terry A."/>
            <person name="Yamada T."/>
            <person name="Dunigan D.D."/>
            <person name="Grigoriev I.V."/>
            <person name="Claverie J.M."/>
            <person name="Van Etten J.L."/>
        </authorList>
    </citation>
    <scope>NUCLEOTIDE SEQUENCE [LARGE SCALE GENOMIC DNA]</scope>
    <source>
        <strain evidence="10 11">NC64A</strain>
    </source>
</reference>
<evidence type="ECO:0000256" key="8">
    <source>
        <dbReference type="SAM" id="SignalP"/>
    </source>
</evidence>
<dbReference type="InParanoid" id="E1ZHK5"/>
<dbReference type="AlphaFoldDB" id="E1ZHK5"/>
<keyword evidence="7" id="KW-1015">Disulfide bond</keyword>
<dbReference type="GO" id="GO:0004557">
    <property type="term" value="F:alpha-galactosidase activity"/>
    <property type="evidence" value="ECO:0007669"/>
    <property type="project" value="UniProtKB-EC"/>
</dbReference>
<dbReference type="eggNOG" id="KOG2366">
    <property type="taxonomic scope" value="Eukaryota"/>
</dbReference>
<keyword evidence="6 7" id="KW-0326">Glycosidase</keyword>
<dbReference type="OMA" id="FGLYHDI"/>
<evidence type="ECO:0000313" key="11">
    <source>
        <dbReference type="Proteomes" id="UP000008141"/>
    </source>
</evidence>
<gene>
    <name evidence="10" type="ORF">CHLNCDRAFT_35902</name>
</gene>
<dbReference type="PANTHER" id="PTHR11452">
    <property type="entry name" value="ALPHA-GALACTOSIDASE/ALPHA-N-ACETYLGALACTOSAMINIDASE"/>
    <property type="match status" value="1"/>
</dbReference>
<evidence type="ECO:0000256" key="2">
    <source>
        <dbReference type="ARBA" id="ARBA00009743"/>
    </source>
</evidence>
<dbReference type="GeneID" id="17354124"/>
<dbReference type="InterPro" id="IPR002241">
    <property type="entry name" value="Glyco_hydro_27"/>
</dbReference>
<keyword evidence="4 8" id="KW-0732">Signal</keyword>
<proteinExistence type="inferred from homology"/>
<dbReference type="CDD" id="cd14792">
    <property type="entry name" value="GH27"/>
    <property type="match status" value="1"/>
</dbReference>
<dbReference type="InterPro" id="IPR013785">
    <property type="entry name" value="Aldolase_TIM"/>
</dbReference>
<evidence type="ECO:0000256" key="7">
    <source>
        <dbReference type="RuleBase" id="RU361168"/>
    </source>
</evidence>
<evidence type="ECO:0000256" key="5">
    <source>
        <dbReference type="ARBA" id="ARBA00022801"/>
    </source>
</evidence>
<dbReference type="SUPFAM" id="SSF51445">
    <property type="entry name" value="(Trans)glycosidases"/>
    <property type="match status" value="1"/>
</dbReference>
<evidence type="ECO:0000313" key="10">
    <source>
        <dbReference type="EMBL" id="EFN54618.1"/>
    </source>
</evidence>
<dbReference type="Pfam" id="PF16499">
    <property type="entry name" value="Melibiase_2"/>
    <property type="match status" value="1"/>
</dbReference>
<dbReference type="GO" id="GO:0005975">
    <property type="term" value="P:carbohydrate metabolic process"/>
    <property type="evidence" value="ECO:0007669"/>
    <property type="project" value="InterPro"/>
</dbReference>
<dbReference type="EMBL" id="GL433847">
    <property type="protein sequence ID" value="EFN54618.1"/>
    <property type="molecule type" value="Genomic_DNA"/>
</dbReference>
<dbReference type="FunCoup" id="E1ZHK5">
    <property type="interactions" value="1548"/>
</dbReference>
<dbReference type="FunFam" id="3.20.20.70:FF:000197">
    <property type="entry name" value="Alpha-galactosidase"/>
    <property type="match status" value="1"/>
</dbReference>
<organism evidence="11">
    <name type="scientific">Chlorella variabilis</name>
    <name type="common">Green alga</name>
    <dbReference type="NCBI Taxonomy" id="554065"/>
    <lineage>
        <taxon>Eukaryota</taxon>
        <taxon>Viridiplantae</taxon>
        <taxon>Chlorophyta</taxon>
        <taxon>core chlorophytes</taxon>
        <taxon>Trebouxiophyceae</taxon>
        <taxon>Chlorellales</taxon>
        <taxon>Chlorellaceae</taxon>
        <taxon>Chlorella clade</taxon>
        <taxon>Chlorella</taxon>
    </lineage>
</organism>
<comment type="catalytic activity">
    <reaction evidence="1 7">
        <text>Hydrolysis of terminal, non-reducing alpha-D-galactose residues in alpha-D-galactosides, including galactose oligosaccharides, galactomannans and galactolipids.</text>
        <dbReference type="EC" id="3.2.1.22"/>
    </reaction>
</comment>
<dbReference type="RefSeq" id="XP_005846720.1">
    <property type="nucleotide sequence ID" value="XM_005846658.1"/>
</dbReference>
<evidence type="ECO:0000259" key="9">
    <source>
        <dbReference type="Pfam" id="PF17801"/>
    </source>
</evidence>
<evidence type="ECO:0000256" key="6">
    <source>
        <dbReference type="ARBA" id="ARBA00023295"/>
    </source>
</evidence>
<protein>
    <recommendedName>
        <fullName evidence="3 7">Alpha-galactosidase</fullName>
        <ecNumber evidence="3 7">3.2.1.22</ecNumber>
    </recommendedName>
    <alternativeName>
        <fullName evidence="7">Melibiase</fullName>
    </alternativeName>
</protein>
<evidence type="ECO:0000256" key="1">
    <source>
        <dbReference type="ARBA" id="ARBA00001255"/>
    </source>
</evidence>